<keyword evidence="12" id="KW-1185">Reference proteome</keyword>
<keyword evidence="8 10" id="KW-0472">Membrane</keyword>
<evidence type="ECO:0000313" key="12">
    <source>
        <dbReference type="Proteomes" id="UP000092967"/>
    </source>
</evidence>
<dbReference type="Gene3D" id="3.30.70.1430">
    <property type="entry name" value="Multidrug efflux transporter AcrB pore domain"/>
    <property type="match status" value="2"/>
</dbReference>
<dbReference type="KEGG" id="wfu:AXE80_10990"/>
<keyword evidence="9" id="KW-0175">Coiled coil</keyword>
<dbReference type="GO" id="GO:0008324">
    <property type="term" value="F:monoatomic cation transmembrane transporter activity"/>
    <property type="evidence" value="ECO:0007669"/>
    <property type="project" value="InterPro"/>
</dbReference>
<proteinExistence type="inferred from homology"/>
<dbReference type="SUPFAM" id="SSF82714">
    <property type="entry name" value="Multidrug efflux transporter AcrB TolC docking domain, DN and DC subdomains"/>
    <property type="match status" value="2"/>
</dbReference>
<evidence type="ECO:0000256" key="6">
    <source>
        <dbReference type="ARBA" id="ARBA00022692"/>
    </source>
</evidence>
<feature type="transmembrane region" description="Helical" evidence="10">
    <location>
        <begin position="12"/>
        <end position="29"/>
    </location>
</feature>
<sequence>MFDKIIAYSVKNKFIVGLFMMALTIWGVYSLRQIPIDAVPDITNNQVQIITVTPTLATQEVEQFITTPIELALQSLQKTEEIRSISRFGLSVITVVFQENYDIYLARQLVSERLKEAQGNIPDGLGTPEMAPISTGLGEIYQYVVRPEKGFENQYNATDLRTIQDWIVKRQLLGIEGVAEINSMGGYLKQYEVAINPTVLKAMNLNITDVFDALEKSNENTGGAYIEKNPNTYYIRAEGIAKSLNDINNVVIHNQNNTPVLIKDVAKVHFGKAPRYGALVRDGEEVVGGKVMMFKGANSAEVTELVKERVVQIQKSLPKGVVVEPYLVRDKLIKTAIGTVEKNLIEGGLIVIFILVLLLGNWRAGLIVASVIPFAMLFAIAMMNLLGISANLMSLGAIDFGLIVDGAVIIVEAIVHRLQIKHAGKTLTKKMMNSEVISSSQKIRSSAAFGEIIILMVYIPILALVGIEGKMFKPMAQTVMLAITGALILSLTYVPMMASLFLSKHITTKRNFADKLIDAIQKKYQPVLEKALKHQKKFIGGTVAIFLITLFVFTKMGGEFIPTLEEGDLAMQQILPPGSSLTQSIETAKRIQNKLMKEFPEIKDIVANIGSAEIPTDPMPVEIADYTLVMKPKNEWTSADNKQDLFEKIETSLHDIPGVGYEFSQPIQLRFNELMTGTKADIAIKLFGDDLDMLYSKAKEAETIINQLPGVGTVNVEQTVGMPQIVIDYDYPKLAQYGLHVQEVNKIIRTAFAGEKAGIIYEGEKRFDLVVRLDENARAEIDDIQNLYISLDNGKQVPLSSIANIGLKNAPMQVSRENTNRRIVIGVNVGDTDVESLVNTIQQKLDSQLTLPTGYYFTYGGQFENLKAANARLSVALPMALALIFILLYFTFGSFKQAALIFTAIPLSAIGGVWALQLRGMPFSISAGIGFIALFGVAVLNGIVLIGYFNQLKKEGMNNIYDRIIEGTKVRLRPVILTASVASLGFLPMALSTSGGAEVQRPLATVVIGGLISATFLTLIILPILYQWIENWKPKKLKVSAKTTLIVLMFISLGVSSQAQEKAITLENAIQIALENHPKIKAASLEVEKNESLQDATYNFGNTSITYKGDALFERNEQQQNQIAVAQQFNNIGISKASNDLQDEMTLKSNLEQTLIISEVSYTVKQVYYNLQYQLKLKELYAQLVQTYSNYLNIAMARAKTGAANNIESYTLTSKLNEYKLLAHQTDLEIQNLEQQLKTTLNSNKIYSVTPNFETSIVNLKDSIHNVWLENSKQNIAVAKAKMKVAKTQLNPSFMVSYAAQNYVQGGWLSGVSGGISIPIFNTQAKQKVKAQKIAVEIANNQYKSDALVFEQEINKAKNQVMIYQQGITFYESQVNQINPEMIRITQLNYKAGEISYLELLNTLQIVANNQQKYWSQIWNYNNAVAYYQFITNQPQ</sequence>
<dbReference type="Gene3D" id="1.20.1600.10">
    <property type="entry name" value="Outer membrane efflux proteins (OEP)"/>
    <property type="match status" value="1"/>
</dbReference>
<dbReference type="InterPro" id="IPR001036">
    <property type="entry name" value="Acrflvin-R"/>
</dbReference>
<dbReference type="PANTHER" id="PTHR32063:SF24">
    <property type="entry name" value="CATION EFFLUX SYSTEM (ACRB_ACRD_ACRF FAMILY)"/>
    <property type="match status" value="1"/>
</dbReference>
<keyword evidence="7 10" id="KW-1133">Transmembrane helix</keyword>
<evidence type="ECO:0000256" key="10">
    <source>
        <dbReference type="SAM" id="Phobius"/>
    </source>
</evidence>
<dbReference type="STRING" id="1790137.AXE80_10990"/>
<feature type="coiled-coil region" evidence="9">
    <location>
        <begin position="1322"/>
        <end position="1360"/>
    </location>
</feature>
<dbReference type="Gene3D" id="1.20.1640.10">
    <property type="entry name" value="Multidrug efflux transporter AcrB transmembrane domain"/>
    <property type="match status" value="2"/>
</dbReference>
<dbReference type="InterPro" id="IPR003423">
    <property type="entry name" value="OMP_efflux"/>
</dbReference>
<keyword evidence="6 10" id="KW-0812">Transmembrane</keyword>
<comment type="similarity">
    <text evidence="2">Belongs to the outer membrane factor (OMF) (TC 1.B.17) family.</text>
</comment>
<evidence type="ECO:0000256" key="8">
    <source>
        <dbReference type="ARBA" id="ARBA00023136"/>
    </source>
</evidence>
<dbReference type="Gene3D" id="3.30.70.1440">
    <property type="entry name" value="Multidrug efflux transporter AcrB pore domain"/>
    <property type="match status" value="1"/>
</dbReference>
<feature type="transmembrane region" description="Helical" evidence="10">
    <location>
        <begin position="343"/>
        <end position="359"/>
    </location>
</feature>
<dbReference type="PANTHER" id="PTHR32063">
    <property type="match status" value="1"/>
</dbReference>
<reference evidence="11 12" key="1">
    <citation type="submission" date="2016-02" db="EMBL/GenBank/DDBJ databases">
        <authorList>
            <person name="Wen L."/>
            <person name="He K."/>
            <person name="Yang H."/>
        </authorList>
    </citation>
    <scope>NUCLEOTIDE SEQUENCE [LARGE SCALE GENOMIC DNA]</scope>
    <source>
        <strain evidence="11 12">CZ1127</strain>
    </source>
</reference>
<accession>A0A1B1Y7Q2</accession>
<protein>
    <submittedName>
        <fullName evidence="11">Acriflavine resistance protein B</fullName>
    </submittedName>
</protein>
<feature type="transmembrane region" description="Helical" evidence="10">
    <location>
        <begin position="923"/>
        <end position="949"/>
    </location>
</feature>
<feature type="coiled-coil region" evidence="9">
    <location>
        <begin position="1216"/>
        <end position="1243"/>
    </location>
</feature>
<dbReference type="SUPFAM" id="SSF82866">
    <property type="entry name" value="Multidrug efflux transporter AcrB transmembrane domain"/>
    <property type="match status" value="2"/>
</dbReference>
<dbReference type="NCBIfam" id="TIGR00914">
    <property type="entry name" value="2A0601"/>
    <property type="match status" value="1"/>
</dbReference>
<dbReference type="GO" id="GO:0042910">
    <property type="term" value="F:xenobiotic transmembrane transporter activity"/>
    <property type="evidence" value="ECO:0007669"/>
    <property type="project" value="TreeGrafter"/>
</dbReference>
<feature type="transmembrane region" description="Helical" evidence="10">
    <location>
        <begin position="873"/>
        <end position="892"/>
    </location>
</feature>
<feature type="transmembrane region" description="Helical" evidence="10">
    <location>
        <begin position="448"/>
        <end position="467"/>
    </location>
</feature>
<feature type="transmembrane region" description="Helical" evidence="10">
    <location>
        <begin position="970"/>
        <end position="991"/>
    </location>
</feature>
<dbReference type="PRINTS" id="PR00702">
    <property type="entry name" value="ACRIFLAVINRP"/>
</dbReference>
<evidence type="ECO:0000256" key="9">
    <source>
        <dbReference type="SAM" id="Coils"/>
    </source>
</evidence>
<feature type="transmembrane region" description="Helical" evidence="10">
    <location>
        <begin position="366"/>
        <end position="386"/>
    </location>
</feature>
<feature type="transmembrane region" description="Helical" evidence="10">
    <location>
        <begin position="1003"/>
        <end position="1025"/>
    </location>
</feature>
<name>A0A1B1Y7Q2_9FLAO</name>
<feature type="transmembrane region" description="Helical" evidence="10">
    <location>
        <begin position="479"/>
        <end position="502"/>
    </location>
</feature>
<feature type="transmembrane region" description="Helical" evidence="10">
    <location>
        <begin position="392"/>
        <end position="415"/>
    </location>
</feature>
<dbReference type="RefSeq" id="WP_068827240.1">
    <property type="nucleotide sequence ID" value="NZ_CP014224.1"/>
</dbReference>
<keyword evidence="5" id="KW-1003">Cell membrane</keyword>
<dbReference type="Pfam" id="PF00873">
    <property type="entry name" value="ACR_tran"/>
    <property type="match status" value="1"/>
</dbReference>
<evidence type="ECO:0000256" key="5">
    <source>
        <dbReference type="ARBA" id="ARBA00022475"/>
    </source>
</evidence>
<evidence type="ECO:0000256" key="7">
    <source>
        <dbReference type="ARBA" id="ARBA00022989"/>
    </source>
</evidence>
<comment type="similarity">
    <text evidence="3">Belongs to the resistance-nodulation-cell division (RND) (TC 2.A.6) family.</text>
</comment>
<dbReference type="GO" id="GO:0005886">
    <property type="term" value="C:plasma membrane"/>
    <property type="evidence" value="ECO:0007669"/>
    <property type="project" value="UniProtKB-SubCell"/>
</dbReference>
<feature type="transmembrane region" description="Helical" evidence="10">
    <location>
        <begin position="538"/>
        <end position="556"/>
    </location>
</feature>
<dbReference type="InterPro" id="IPR027463">
    <property type="entry name" value="AcrB_DN_DC_subdom"/>
</dbReference>
<comment type="subcellular location">
    <subcellularLocation>
        <location evidence="1">Cell membrane</location>
        <topology evidence="1">Multi-pass membrane protein</topology>
    </subcellularLocation>
</comment>
<feature type="transmembrane region" description="Helical" evidence="10">
    <location>
        <begin position="1037"/>
        <end position="1055"/>
    </location>
</feature>
<dbReference type="Pfam" id="PF02321">
    <property type="entry name" value="OEP"/>
    <property type="match status" value="1"/>
</dbReference>
<dbReference type="InterPro" id="IPR004763">
    <property type="entry name" value="CusA-like"/>
</dbReference>
<organism evidence="11 12">
    <name type="scientific">Wenyingzhuangia fucanilytica</name>
    <dbReference type="NCBI Taxonomy" id="1790137"/>
    <lineage>
        <taxon>Bacteria</taxon>
        <taxon>Pseudomonadati</taxon>
        <taxon>Bacteroidota</taxon>
        <taxon>Flavobacteriia</taxon>
        <taxon>Flavobacteriales</taxon>
        <taxon>Flavobacteriaceae</taxon>
        <taxon>Wenyingzhuangia</taxon>
    </lineage>
</organism>
<dbReference type="Gene3D" id="3.30.2090.10">
    <property type="entry name" value="Multidrug efflux transporter AcrB TolC docking domain, DN and DC subdomains"/>
    <property type="match status" value="2"/>
</dbReference>
<keyword evidence="4" id="KW-0813">Transport</keyword>
<dbReference type="EMBL" id="CP014224">
    <property type="protein sequence ID" value="ANW96768.1"/>
    <property type="molecule type" value="Genomic_DNA"/>
</dbReference>
<dbReference type="GO" id="GO:0015562">
    <property type="term" value="F:efflux transmembrane transporter activity"/>
    <property type="evidence" value="ECO:0007669"/>
    <property type="project" value="InterPro"/>
</dbReference>
<evidence type="ECO:0000256" key="1">
    <source>
        <dbReference type="ARBA" id="ARBA00004651"/>
    </source>
</evidence>
<dbReference type="Gene3D" id="3.30.70.1320">
    <property type="entry name" value="Multidrug efflux transporter AcrB pore domain like"/>
    <property type="match status" value="1"/>
</dbReference>
<gene>
    <name evidence="11" type="ORF">AXE80_10990</name>
</gene>
<feature type="transmembrane region" description="Helical" evidence="10">
    <location>
        <begin position="899"/>
        <end position="917"/>
    </location>
</feature>
<evidence type="ECO:0000313" key="11">
    <source>
        <dbReference type="EMBL" id="ANW96768.1"/>
    </source>
</evidence>
<dbReference type="SUPFAM" id="SSF82693">
    <property type="entry name" value="Multidrug efflux transporter AcrB pore domain, PN1, PN2, PC1 and PC2 subdomains"/>
    <property type="match status" value="3"/>
</dbReference>
<dbReference type="SUPFAM" id="SSF56954">
    <property type="entry name" value="Outer membrane efflux proteins (OEP)"/>
    <property type="match status" value="1"/>
</dbReference>
<evidence type="ECO:0000256" key="4">
    <source>
        <dbReference type="ARBA" id="ARBA00022448"/>
    </source>
</evidence>
<evidence type="ECO:0000256" key="2">
    <source>
        <dbReference type="ARBA" id="ARBA00007613"/>
    </source>
</evidence>
<evidence type="ECO:0000256" key="3">
    <source>
        <dbReference type="ARBA" id="ARBA00010942"/>
    </source>
</evidence>
<dbReference type="Proteomes" id="UP000092967">
    <property type="component" value="Chromosome"/>
</dbReference>
<dbReference type="OrthoDB" id="9758757at2"/>